<comment type="caution">
    <text evidence="6">The sequence shown here is derived from an EMBL/GenBank/DDBJ whole genome shotgun (WGS) entry which is preliminary data.</text>
</comment>
<evidence type="ECO:0000313" key="7">
    <source>
        <dbReference type="Proteomes" id="UP001308005"/>
    </source>
</evidence>
<dbReference type="InterPro" id="IPR059100">
    <property type="entry name" value="TSP3_bac"/>
</dbReference>
<evidence type="ECO:0000313" key="6">
    <source>
        <dbReference type="EMBL" id="MEB4590883.1"/>
    </source>
</evidence>
<feature type="compositionally biased region" description="Basic and acidic residues" evidence="5">
    <location>
        <begin position="143"/>
        <end position="154"/>
    </location>
</feature>
<feature type="compositionally biased region" description="Basic and acidic residues" evidence="5">
    <location>
        <begin position="65"/>
        <end position="81"/>
    </location>
</feature>
<dbReference type="InterPro" id="IPR053180">
    <property type="entry name" value="Ca-binding_acidic-repeat"/>
</dbReference>
<sequence>DTDGDGLPDGTEVNTTKTDPLKPDTDGDGLPDGTEVNTTKTDPLKPDTDGDGLNDGVEVNTTKTDPLKTDTDGDGIDDKTEVGANPASPTDTDGDGKPNALDTDDDNDGVLTKNENYNGGTPANDDTDADGKPDYLDTDDDGDGKLSKNERNDPNGDGSPADAVDGDGDGKPDYLDANDTDGPLGDPDGDGLTNQQEATLGTNPSKADTDGDGLPDGVEVNTTKTDPLKADTDGDGVDDKTEVGSDPTHPLDTDGDGKPNALDTDDDGDGILTKNEDINKDGNPTNDDSDKDGTPNYLDTDDDGDGVPTKNESPDPNGDGSPADALDSDMDGIPDYLDTVVDAVKLQVKVLLQGAYDSTSKQMQDSLRSKGLIPLNQPYNIGTIKYAGAEVATASLFTATGADAPVDWVLVEARDATTPTTIKAQVAALVQRDGDVMDAATGSTSLMLKGLAPGNYYVSVRHRNHLGVMTSAPVSIAPTPATLVDFTKPTTTVYGTNARINANSGTVSLLWAGNANTDNRAIANGPTNDTGVILGDVLLAKDNLSVSTNYRLAGYQATDINMDGITIFAGPSNDVNLLLGNVLLHPGNSTFSANYIINQQLP</sequence>
<feature type="compositionally biased region" description="Polar residues" evidence="5">
    <location>
        <begin position="194"/>
        <end position="206"/>
    </location>
</feature>
<feature type="region of interest" description="Disordered" evidence="5">
    <location>
        <begin position="1"/>
        <end position="331"/>
    </location>
</feature>
<reference evidence="7" key="1">
    <citation type="submission" date="2023-07" db="EMBL/GenBank/DDBJ databases">
        <title>The carbon used by Thiothrix.</title>
        <authorList>
            <person name="Chen L."/>
        </authorList>
    </citation>
    <scope>NUCLEOTIDE SEQUENCE [LARGE SCALE GENOMIC DNA]</scope>
</reference>
<dbReference type="Gene3D" id="4.10.1080.10">
    <property type="entry name" value="TSP type-3 repeat"/>
    <property type="match status" value="3"/>
</dbReference>
<dbReference type="EMBL" id="JAYMYJ010000073">
    <property type="protein sequence ID" value="MEB4590883.1"/>
    <property type="molecule type" value="Genomic_DNA"/>
</dbReference>
<dbReference type="Pfam" id="PF18884">
    <property type="entry name" value="TSP3_bac"/>
    <property type="match status" value="5"/>
</dbReference>
<evidence type="ECO:0000256" key="5">
    <source>
        <dbReference type="SAM" id="MobiDB-lite"/>
    </source>
</evidence>
<reference evidence="6 7" key="2">
    <citation type="submission" date="2024-01" db="EMBL/GenBank/DDBJ databases">
        <authorList>
            <person name="Xie X."/>
        </authorList>
    </citation>
    <scope>NUCLEOTIDE SEQUENCE [LARGE SCALE GENOMIC DNA]</scope>
    <source>
        <strain evidence="6">SCUT-1</strain>
    </source>
</reference>
<dbReference type="InterPro" id="IPR028974">
    <property type="entry name" value="TSP_type-3_rpt"/>
</dbReference>
<evidence type="ECO:0000256" key="3">
    <source>
        <dbReference type="ARBA" id="ARBA00022729"/>
    </source>
</evidence>
<organism evidence="6 7">
    <name type="scientific">Candidatus Thiothrix phosphatis</name>
    <dbReference type="NCBI Taxonomy" id="3112415"/>
    <lineage>
        <taxon>Bacteria</taxon>
        <taxon>Pseudomonadati</taxon>
        <taxon>Pseudomonadota</taxon>
        <taxon>Gammaproteobacteria</taxon>
        <taxon>Thiotrichales</taxon>
        <taxon>Thiotrichaceae</taxon>
        <taxon>Thiothrix</taxon>
    </lineage>
</organism>
<comment type="subcellular location">
    <subcellularLocation>
        <location evidence="1">Secreted</location>
    </subcellularLocation>
</comment>
<accession>A0ABU6CXP9</accession>
<gene>
    <name evidence="6" type="ORF">VSS37_07835</name>
</gene>
<evidence type="ECO:0000256" key="2">
    <source>
        <dbReference type="ARBA" id="ARBA00022525"/>
    </source>
</evidence>
<dbReference type="PANTHER" id="PTHR37467:SF1">
    <property type="entry name" value="EXPORTED CALCIUM-BINDING GLYCOPROTEIN"/>
    <property type="match status" value="1"/>
</dbReference>
<feature type="compositionally biased region" description="Low complexity" evidence="5">
    <location>
        <begin position="180"/>
        <end position="193"/>
    </location>
</feature>
<keyword evidence="3" id="KW-0732">Signal</keyword>
<keyword evidence="7" id="KW-1185">Reference proteome</keyword>
<protein>
    <submittedName>
        <fullName evidence="6">Uncharacterized protein</fullName>
    </submittedName>
</protein>
<evidence type="ECO:0000256" key="1">
    <source>
        <dbReference type="ARBA" id="ARBA00004613"/>
    </source>
</evidence>
<name>A0ABU6CXP9_9GAMM</name>
<dbReference type="SUPFAM" id="SSF103647">
    <property type="entry name" value="TSP type-3 repeat"/>
    <property type="match status" value="1"/>
</dbReference>
<keyword evidence="4" id="KW-0106">Calcium</keyword>
<evidence type="ECO:0000256" key="4">
    <source>
        <dbReference type="ARBA" id="ARBA00022837"/>
    </source>
</evidence>
<keyword evidence="2" id="KW-0964">Secreted</keyword>
<dbReference type="Proteomes" id="UP001308005">
    <property type="component" value="Unassembled WGS sequence"/>
</dbReference>
<feature type="non-terminal residue" evidence="6">
    <location>
        <position position="1"/>
    </location>
</feature>
<proteinExistence type="predicted"/>
<feature type="compositionally biased region" description="Low complexity" evidence="5">
    <location>
        <begin position="31"/>
        <end position="41"/>
    </location>
</feature>
<feature type="compositionally biased region" description="Basic and acidic residues" evidence="5">
    <location>
        <begin position="226"/>
        <end position="257"/>
    </location>
</feature>
<dbReference type="PANTHER" id="PTHR37467">
    <property type="entry name" value="EXPORTED CALCIUM-BINDING GLYCOPROTEIN-RELATED"/>
    <property type="match status" value="1"/>
</dbReference>